<dbReference type="PROSITE" id="PS00444">
    <property type="entry name" value="POLYPRENYL_SYNTHASE_2"/>
    <property type="match status" value="1"/>
</dbReference>
<evidence type="ECO:0000256" key="1">
    <source>
        <dbReference type="ARBA" id="ARBA00001946"/>
    </source>
</evidence>
<feature type="compositionally biased region" description="Low complexity" evidence="6">
    <location>
        <begin position="573"/>
        <end position="583"/>
    </location>
</feature>
<comment type="caution">
    <text evidence="7">The sequence shown here is derived from an EMBL/GenBank/DDBJ whole genome shotgun (WGS) entry which is preliminary data.</text>
</comment>
<dbReference type="Pfam" id="PF00348">
    <property type="entry name" value="polyprenyl_synt"/>
    <property type="match status" value="1"/>
</dbReference>
<comment type="cofactor">
    <cofactor evidence="1">
        <name>Mg(2+)</name>
        <dbReference type="ChEBI" id="CHEBI:18420"/>
    </cofactor>
</comment>
<keyword evidence="8" id="KW-1185">Reference proteome</keyword>
<evidence type="ECO:0000256" key="2">
    <source>
        <dbReference type="ARBA" id="ARBA00006706"/>
    </source>
</evidence>
<feature type="region of interest" description="Disordered" evidence="6">
    <location>
        <begin position="403"/>
        <end position="583"/>
    </location>
</feature>
<dbReference type="Proteomes" id="UP001585080">
    <property type="component" value="Unassembled WGS sequence"/>
</dbReference>
<proteinExistence type="inferred from homology"/>
<dbReference type="InterPro" id="IPR033749">
    <property type="entry name" value="Polyprenyl_synt_CS"/>
</dbReference>
<dbReference type="EMBL" id="JAYMRP010000051">
    <property type="protein sequence ID" value="MFB8777706.1"/>
    <property type="molecule type" value="Genomic_DNA"/>
</dbReference>
<feature type="compositionally biased region" description="Pro residues" evidence="6">
    <location>
        <begin position="13"/>
        <end position="23"/>
    </location>
</feature>
<evidence type="ECO:0000313" key="8">
    <source>
        <dbReference type="Proteomes" id="UP001585080"/>
    </source>
</evidence>
<comment type="similarity">
    <text evidence="2">Belongs to the FPP/GGPP synthase family.</text>
</comment>
<dbReference type="PANTHER" id="PTHR12001:SF85">
    <property type="entry name" value="SHORT CHAIN ISOPRENYL DIPHOSPHATE SYNTHASE"/>
    <property type="match status" value="1"/>
</dbReference>
<evidence type="ECO:0000256" key="6">
    <source>
        <dbReference type="SAM" id="MobiDB-lite"/>
    </source>
</evidence>
<gene>
    <name evidence="7" type="ORF">VSS16_34200</name>
</gene>
<dbReference type="Gene3D" id="1.10.600.10">
    <property type="entry name" value="Farnesyl Diphosphate Synthase"/>
    <property type="match status" value="1"/>
</dbReference>
<feature type="region of interest" description="Disordered" evidence="6">
    <location>
        <begin position="1"/>
        <end position="46"/>
    </location>
</feature>
<evidence type="ECO:0000313" key="7">
    <source>
        <dbReference type="EMBL" id="MFB8777706.1"/>
    </source>
</evidence>
<dbReference type="InterPro" id="IPR008949">
    <property type="entry name" value="Isoprenoid_synthase_dom_sf"/>
</dbReference>
<evidence type="ECO:0000256" key="4">
    <source>
        <dbReference type="ARBA" id="ARBA00022723"/>
    </source>
</evidence>
<keyword evidence="5" id="KW-0460">Magnesium</keyword>
<dbReference type="RefSeq" id="WP_376736147.1">
    <property type="nucleotide sequence ID" value="NZ_JAYMRP010000051.1"/>
</dbReference>
<accession>A0ABV5ELN8</accession>
<protein>
    <submittedName>
        <fullName evidence="7">Polyprenyl synthetase family protein</fullName>
    </submittedName>
</protein>
<evidence type="ECO:0000256" key="3">
    <source>
        <dbReference type="ARBA" id="ARBA00022679"/>
    </source>
</evidence>
<dbReference type="SFLD" id="SFLDS00005">
    <property type="entry name" value="Isoprenoid_Synthase_Type_I"/>
    <property type="match status" value="1"/>
</dbReference>
<dbReference type="PROSITE" id="PS00723">
    <property type="entry name" value="POLYPRENYL_SYNTHASE_1"/>
    <property type="match status" value="1"/>
</dbReference>
<feature type="compositionally biased region" description="Basic and acidic residues" evidence="6">
    <location>
        <begin position="488"/>
        <end position="499"/>
    </location>
</feature>
<feature type="compositionally biased region" description="Basic and acidic residues" evidence="6">
    <location>
        <begin position="440"/>
        <end position="454"/>
    </location>
</feature>
<evidence type="ECO:0000256" key="5">
    <source>
        <dbReference type="ARBA" id="ARBA00022842"/>
    </source>
</evidence>
<sequence length="583" mass="61253">MRPTPAKAAPAATVPPVPRPVPLPVSTVRVRPDGPTARPPQRPGPRAVDVDVRAAVGQVLDELLDDRVGQARTVEPLFAADLAERVARFTREGGGRTRPRLLWGALSACGGAEESAGAALRLGAALELLQTCALVHDDVMDDAVRRRGRPALHRDIGARYAGAVPPGRIEAFGTAAAVLAGDLALAWADDTVAATVFPAGVEARVRRIWRDMRTEMVAGQYLDVHGQATGARSLPGALRAACLKSARYSVERPLELGAALAGADGPTTGALCSAGRLIGTAFQLRDDLDDVFGDPARTGKPSGGDIRAGKPTFLLAVARTRARATGDDRSLTALERNVGNARLTRDGLAEVREALERTGARAAVETRIERLTARGLRHFDGASLEGEAGAALRELLVAVGAGARRRGEPVAGGAEGRSGPVATAGEADRRSEPEPVTAGEVDRRSEPEPATAEHTHRRSKPVASTAEDSGRRSAPDPTTAEHRRRRSEPRAGDAEEIGQRSRPVVPATEETGHRSASPPSTAEHTHRRSEPVAGGTEETGHQSEPVVTAAEETGHRSQPPPSTAEHTHRRSEAAPAAPEEVAR</sequence>
<feature type="compositionally biased region" description="Low complexity" evidence="6">
    <location>
        <begin position="1"/>
        <end position="12"/>
    </location>
</feature>
<name>A0ABV5ELN8_9ACTN</name>
<keyword evidence="4" id="KW-0479">Metal-binding</keyword>
<dbReference type="InterPro" id="IPR000092">
    <property type="entry name" value="Polyprenyl_synt"/>
</dbReference>
<reference evidence="7 8" key="1">
    <citation type="submission" date="2024-01" db="EMBL/GenBank/DDBJ databases">
        <title>Genome mining of biosynthetic gene clusters to explore secondary metabolites of Streptomyces sp.</title>
        <authorList>
            <person name="Baig A."/>
            <person name="Ajitkumar Shintre N."/>
            <person name="Kumar H."/>
            <person name="Anbarasu A."/>
            <person name="Ramaiah S."/>
        </authorList>
    </citation>
    <scope>NUCLEOTIDE SEQUENCE [LARGE SCALE GENOMIC DNA]</scope>
    <source>
        <strain evidence="7 8">A57</strain>
    </source>
</reference>
<dbReference type="PANTHER" id="PTHR12001">
    <property type="entry name" value="GERANYLGERANYL PYROPHOSPHATE SYNTHASE"/>
    <property type="match status" value="1"/>
</dbReference>
<organism evidence="7 8">
    <name type="scientific">Streptomyces broussonetiae</name>
    <dbReference type="NCBI Taxonomy" id="2686304"/>
    <lineage>
        <taxon>Bacteria</taxon>
        <taxon>Bacillati</taxon>
        <taxon>Actinomycetota</taxon>
        <taxon>Actinomycetes</taxon>
        <taxon>Kitasatosporales</taxon>
        <taxon>Streptomycetaceae</taxon>
        <taxon>Streptomyces</taxon>
    </lineage>
</organism>
<dbReference type="CDD" id="cd00685">
    <property type="entry name" value="Trans_IPPS_HT"/>
    <property type="match status" value="1"/>
</dbReference>
<keyword evidence="3" id="KW-0808">Transferase</keyword>
<dbReference type="SUPFAM" id="SSF48576">
    <property type="entry name" value="Terpenoid synthases"/>
    <property type="match status" value="1"/>
</dbReference>